<reference evidence="2" key="2">
    <citation type="submission" date="2015-01" db="EMBL/GenBank/DDBJ databases">
        <title>Evolutionary Origins and Diversification of the Mycorrhizal Mutualists.</title>
        <authorList>
            <consortium name="DOE Joint Genome Institute"/>
            <consortium name="Mycorrhizal Genomics Consortium"/>
            <person name="Kohler A."/>
            <person name="Kuo A."/>
            <person name="Nagy L.G."/>
            <person name="Floudas D."/>
            <person name="Copeland A."/>
            <person name="Barry K.W."/>
            <person name="Cichocki N."/>
            <person name="Veneault-Fourrey C."/>
            <person name="LaButti K."/>
            <person name="Lindquist E.A."/>
            <person name="Lipzen A."/>
            <person name="Lundell T."/>
            <person name="Morin E."/>
            <person name="Murat C."/>
            <person name="Riley R."/>
            <person name="Ohm R."/>
            <person name="Sun H."/>
            <person name="Tunlid A."/>
            <person name="Henrissat B."/>
            <person name="Grigoriev I.V."/>
            <person name="Hibbett D.S."/>
            <person name="Martin F."/>
        </authorList>
    </citation>
    <scope>NUCLEOTIDE SEQUENCE [LARGE SCALE GENOMIC DNA]</scope>
    <source>
        <strain evidence="2">h7</strain>
    </source>
</reference>
<dbReference type="AlphaFoldDB" id="A0A0C3CCT1"/>
<name>A0A0C3CCT1_HEBCY</name>
<keyword evidence="2" id="KW-1185">Reference proteome</keyword>
<dbReference type="Proteomes" id="UP000053424">
    <property type="component" value="Unassembled WGS sequence"/>
</dbReference>
<gene>
    <name evidence="1" type="ORF">M413DRAFT_148117</name>
</gene>
<dbReference type="HOGENOM" id="CLU_2146164_0_0_1"/>
<reference evidence="1 2" key="1">
    <citation type="submission" date="2014-04" db="EMBL/GenBank/DDBJ databases">
        <authorList>
            <consortium name="DOE Joint Genome Institute"/>
            <person name="Kuo A."/>
            <person name="Gay G."/>
            <person name="Dore J."/>
            <person name="Kohler A."/>
            <person name="Nagy L.G."/>
            <person name="Floudas D."/>
            <person name="Copeland A."/>
            <person name="Barry K.W."/>
            <person name="Cichocki N."/>
            <person name="Veneault-Fourrey C."/>
            <person name="LaButti K."/>
            <person name="Lindquist E.A."/>
            <person name="Lipzen A."/>
            <person name="Lundell T."/>
            <person name="Morin E."/>
            <person name="Murat C."/>
            <person name="Sun H."/>
            <person name="Tunlid A."/>
            <person name="Henrissat B."/>
            <person name="Grigoriev I.V."/>
            <person name="Hibbett D.S."/>
            <person name="Martin F."/>
            <person name="Nordberg H.P."/>
            <person name="Cantor M.N."/>
            <person name="Hua S.X."/>
        </authorList>
    </citation>
    <scope>NUCLEOTIDE SEQUENCE [LARGE SCALE GENOMIC DNA]</scope>
    <source>
        <strain evidence="2">h7</strain>
    </source>
</reference>
<evidence type="ECO:0000313" key="2">
    <source>
        <dbReference type="Proteomes" id="UP000053424"/>
    </source>
</evidence>
<accession>A0A0C3CCT1</accession>
<organism evidence="1 2">
    <name type="scientific">Hebeloma cylindrosporum</name>
    <dbReference type="NCBI Taxonomy" id="76867"/>
    <lineage>
        <taxon>Eukaryota</taxon>
        <taxon>Fungi</taxon>
        <taxon>Dikarya</taxon>
        <taxon>Basidiomycota</taxon>
        <taxon>Agaricomycotina</taxon>
        <taxon>Agaricomycetes</taxon>
        <taxon>Agaricomycetidae</taxon>
        <taxon>Agaricales</taxon>
        <taxon>Agaricineae</taxon>
        <taxon>Hymenogastraceae</taxon>
        <taxon>Hebeloma</taxon>
    </lineage>
</organism>
<protein>
    <submittedName>
        <fullName evidence="1">Uncharacterized protein</fullName>
    </submittedName>
</protein>
<sequence length="112" mass="12638">MAMNHLQLPEVSAPKNRAFSWRCSANQHCMTFISEGGLQWGGGAESCPSPCDCPETRQFPTPWMSSEPWGQALCVKYRGKNRDEGGLNFEFICLKGPFIKTFDNLLSYIVTW</sequence>
<proteinExistence type="predicted"/>
<dbReference type="EMBL" id="KN831780">
    <property type="protein sequence ID" value="KIM41416.1"/>
    <property type="molecule type" value="Genomic_DNA"/>
</dbReference>
<evidence type="ECO:0000313" key="1">
    <source>
        <dbReference type="EMBL" id="KIM41416.1"/>
    </source>
</evidence>